<keyword evidence="2" id="KW-0444">Lipid biosynthesis</keyword>
<dbReference type="Pfam" id="PF00550">
    <property type="entry name" value="PP-binding"/>
    <property type="match status" value="1"/>
</dbReference>
<dbReference type="PROSITE" id="PS50075">
    <property type="entry name" value="CARRIER"/>
    <property type="match status" value="1"/>
</dbReference>
<dbReference type="PROSITE" id="PS00012">
    <property type="entry name" value="PHOSPHOPANTETHEINE"/>
    <property type="match status" value="1"/>
</dbReference>
<sequence length="82" mass="8640">MSTNPTSDVNDALYATSPGLEGAAINPTADLQADLGLDSMDSINLVAAIRERTGIEIPDHELAHLRTVAQIVAYLRDHGAPS</sequence>
<keyword evidence="4" id="KW-0276">Fatty acid metabolism</keyword>
<evidence type="ECO:0000256" key="4">
    <source>
        <dbReference type="ARBA" id="ARBA00022832"/>
    </source>
</evidence>
<name>A0A6J7ECI5_9ZZZZ</name>
<dbReference type="GO" id="GO:0000035">
    <property type="term" value="F:acyl binding"/>
    <property type="evidence" value="ECO:0007669"/>
    <property type="project" value="TreeGrafter"/>
</dbReference>
<keyword evidence="3" id="KW-0597">Phosphoprotein</keyword>
<dbReference type="EMBL" id="CAFBLP010000028">
    <property type="protein sequence ID" value="CAB4878940.1"/>
    <property type="molecule type" value="Genomic_DNA"/>
</dbReference>
<organism evidence="8">
    <name type="scientific">freshwater metagenome</name>
    <dbReference type="NCBI Taxonomy" id="449393"/>
    <lineage>
        <taxon>unclassified sequences</taxon>
        <taxon>metagenomes</taxon>
        <taxon>ecological metagenomes</taxon>
    </lineage>
</organism>
<dbReference type="InterPro" id="IPR036736">
    <property type="entry name" value="ACP-like_sf"/>
</dbReference>
<dbReference type="PANTHER" id="PTHR20863:SF76">
    <property type="entry name" value="CARRIER DOMAIN-CONTAINING PROTEIN"/>
    <property type="match status" value="1"/>
</dbReference>
<dbReference type="AlphaFoldDB" id="A0A6J7ECI5"/>
<dbReference type="InterPro" id="IPR009081">
    <property type="entry name" value="PP-bd_ACP"/>
</dbReference>
<keyword evidence="5" id="KW-0443">Lipid metabolism</keyword>
<evidence type="ECO:0000256" key="2">
    <source>
        <dbReference type="ARBA" id="ARBA00022516"/>
    </source>
</evidence>
<protein>
    <submittedName>
        <fullName evidence="8">Unannotated protein</fullName>
    </submittedName>
</protein>
<evidence type="ECO:0000256" key="1">
    <source>
        <dbReference type="ARBA" id="ARBA00022450"/>
    </source>
</evidence>
<evidence type="ECO:0000259" key="7">
    <source>
        <dbReference type="PROSITE" id="PS50075"/>
    </source>
</evidence>
<dbReference type="SUPFAM" id="SSF47336">
    <property type="entry name" value="ACP-like"/>
    <property type="match status" value="1"/>
</dbReference>
<evidence type="ECO:0000256" key="3">
    <source>
        <dbReference type="ARBA" id="ARBA00022553"/>
    </source>
</evidence>
<reference evidence="8" key="1">
    <citation type="submission" date="2020-05" db="EMBL/GenBank/DDBJ databases">
        <authorList>
            <person name="Chiriac C."/>
            <person name="Salcher M."/>
            <person name="Ghai R."/>
            <person name="Kavagutti S V."/>
        </authorList>
    </citation>
    <scope>NUCLEOTIDE SEQUENCE</scope>
</reference>
<evidence type="ECO:0000256" key="5">
    <source>
        <dbReference type="ARBA" id="ARBA00023098"/>
    </source>
</evidence>
<proteinExistence type="predicted"/>
<dbReference type="GO" id="GO:0000036">
    <property type="term" value="F:acyl carrier activity"/>
    <property type="evidence" value="ECO:0007669"/>
    <property type="project" value="TreeGrafter"/>
</dbReference>
<keyword evidence="1" id="KW-0596">Phosphopantetheine</keyword>
<evidence type="ECO:0000256" key="6">
    <source>
        <dbReference type="ARBA" id="ARBA00023160"/>
    </source>
</evidence>
<dbReference type="InterPro" id="IPR003231">
    <property type="entry name" value="ACP"/>
</dbReference>
<dbReference type="InterPro" id="IPR006162">
    <property type="entry name" value="Ppantetheine_attach_site"/>
</dbReference>
<accession>A0A6J7ECI5</accession>
<dbReference type="Gene3D" id="1.10.1200.10">
    <property type="entry name" value="ACP-like"/>
    <property type="match status" value="1"/>
</dbReference>
<gene>
    <name evidence="8" type="ORF">UFOPK3376_01314</name>
</gene>
<dbReference type="PANTHER" id="PTHR20863">
    <property type="entry name" value="ACYL CARRIER PROTEIN"/>
    <property type="match status" value="1"/>
</dbReference>
<keyword evidence="6" id="KW-0275">Fatty acid biosynthesis</keyword>
<evidence type="ECO:0000313" key="8">
    <source>
        <dbReference type="EMBL" id="CAB4878940.1"/>
    </source>
</evidence>
<feature type="domain" description="Carrier" evidence="7">
    <location>
        <begin position="1"/>
        <end position="79"/>
    </location>
</feature>